<accession>A0A4U5M269</accession>
<keyword evidence="2" id="KW-1185">Reference proteome</keyword>
<sequence length="85" mass="9785">MFPGVLCTVYLTINKTIKEEVSQLLKREEIVSKPNQWSSVRLCGDILAYRYALTGLAVRQILAKLAWDCWYAFLLSDMVFPELVN</sequence>
<proteinExistence type="predicted"/>
<reference evidence="1 2" key="2">
    <citation type="journal article" date="2019" name="G3 (Bethesda)">
        <title>Hybrid Assembly of the Genome of the Entomopathogenic Nematode Steinernema carpocapsae Identifies the X-Chromosome.</title>
        <authorList>
            <person name="Serra L."/>
            <person name="Macchietto M."/>
            <person name="Macias-Munoz A."/>
            <person name="McGill C.J."/>
            <person name="Rodriguez I.M."/>
            <person name="Rodriguez B."/>
            <person name="Murad R."/>
            <person name="Mortazavi A."/>
        </authorList>
    </citation>
    <scope>NUCLEOTIDE SEQUENCE [LARGE SCALE GENOMIC DNA]</scope>
    <source>
        <strain evidence="1 2">ALL</strain>
    </source>
</reference>
<comment type="caution">
    <text evidence="1">The sequence shown here is derived from an EMBL/GenBank/DDBJ whole genome shotgun (WGS) entry which is preliminary data.</text>
</comment>
<organism evidence="1 2">
    <name type="scientific">Steinernema carpocapsae</name>
    <name type="common">Entomopathogenic nematode</name>
    <dbReference type="NCBI Taxonomy" id="34508"/>
    <lineage>
        <taxon>Eukaryota</taxon>
        <taxon>Metazoa</taxon>
        <taxon>Ecdysozoa</taxon>
        <taxon>Nematoda</taxon>
        <taxon>Chromadorea</taxon>
        <taxon>Rhabditida</taxon>
        <taxon>Tylenchina</taxon>
        <taxon>Panagrolaimomorpha</taxon>
        <taxon>Strongyloidoidea</taxon>
        <taxon>Steinernematidae</taxon>
        <taxon>Steinernema</taxon>
    </lineage>
</organism>
<name>A0A4U5M269_STECR</name>
<evidence type="ECO:0000313" key="2">
    <source>
        <dbReference type="Proteomes" id="UP000298663"/>
    </source>
</evidence>
<dbReference type="AlphaFoldDB" id="A0A4U5M269"/>
<gene>
    <name evidence="1" type="ORF">L596_026728</name>
</gene>
<dbReference type="EMBL" id="AZBU02000010">
    <property type="protein sequence ID" value="TKR62814.1"/>
    <property type="molecule type" value="Genomic_DNA"/>
</dbReference>
<evidence type="ECO:0000313" key="1">
    <source>
        <dbReference type="EMBL" id="TKR62814.1"/>
    </source>
</evidence>
<reference evidence="1 2" key="1">
    <citation type="journal article" date="2015" name="Genome Biol.">
        <title>Comparative genomics of Steinernema reveals deeply conserved gene regulatory networks.</title>
        <authorList>
            <person name="Dillman A.R."/>
            <person name="Macchietto M."/>
            <person name="Porter C.F."/>
            <person name="Rogers A."/>
            <person name="Williams B."/>
            <person name="Antoshechkin I."/>
            <person name="Lee M.M."/>
            <person name="Goodwin Z."/>
            <person name="Lu X."/>
            <person name="Lewis E.E."/>
            <person name="Goodrich-Blair H."/>
            <person name="Stock S.P."/>
            <person name="Adams B.J."/>
            <person name="Sternberg P.W."/>
            <person name="Mortazavi A."/>
        </authorList>
    </citation>
    <scope>NUCLEOTIDE SEQUENCE [LARGE SCALE GENOMIC DNA]</scope>
    <source>
        <strain evidence="1 2">ALL</strain>
    </source>
</reference>
<protein>
    <submittedName>
        <fullName evidence="1">Uncharacterized protein</fullName>
    </submittedName>
</protein>
<dbReference type="Proteomes" id="UP000298663">
    <property type="component" value="Unassembled WGS sequence"/>
</dbReference>